<dbReference type="CDD" id="cd00067">
    <property type="entry name" value="GAL4"/>
    <property type="match status" value="1"/>
</dbReference>
<feature type="region of interest" description="Disordered" evidence="2">
    <location>
        <begin position="400"/>
        <end position="475"/>
    </location>
</feature>
<feature type="compositionally biased region" description="Basic and acidic residues" evidence="2">
    <location>
        <begin position="687"/>
        <end position="697"/>
    </location>
</feature>
<accession>A0AAE1M139</accession>
<reference evidence="3" key="1">
    <citation type="submission" date="2023-11" db="EMBL/GenBank/DDBJ databases">
        <title>The genome sequences of three competitors of mushroom-forming fungi.</title>
        <authorList>
            <person name="Beijen E."/>
            <person name="Ohm R.A."/>
        </authorList>
    </citation>
    <scope>NUCLEOTIDE SEQUENCE</scope>
    <source>
        <strain evidence="3">CBS 100526</strain>
    </source>
</reference>
<feature type="compositionally biased region" description="Basic and acidic residues" evidence="2">
    <location>
        <begin position="771"/>
        <end position="780"/>
    </location>
</feature>
<dbReference type="PANTHER" id="PTHR35392">
    <property type="entry name" value="ZN(II)2CYS6 TRANSCRIPTION FACTOR (EUROFUNG)-RELATED-RELATED"/>
    <property type="match status" value="1"/>
</dbReference>
<evidence type="ECO:0000313" key="4">
    <source>
        <dbReference type="Proteomes" id="UP001273209"/>
    </source>
</evidence>
<feature type="compositionally biased region" description="Low complexity" evidence="2">
    <location>
        <begin position="450"/>
        <end position="475"/>
    </location>
</feature>
<evidence type="ECO:0000313" key="3">
    <source>
        <dbReference type="EMBL" id="KAK4081061.1"/>
    </source>
</evidence>
<evidence type="ECO:0000256" key="2">
    <source>
        <dbReference type="SAM" id="MobiDB-lite"/>
    </source>
</evidence>
<dbReference type="RefSeq" id="XP_062758210.1">
    <property type="nucleotide sequence ID" value="XM_062896791.1"/>
</dbReference>
<comment type="caution">
    <text evidence="3">The sequence shown here is derived from an EMBL/GenBank/DDBJ whole genome shotgun (WGS) entry which is preliminary data.</text>
</comment>
<name>A0AAE1M139_9HYPO</name>
<evidence type="ECO:0008006" key="5">
    <source>
        <dbReference type="Google" id="ProtNLM"/>
    </source>
</evidence>
<feature type="region of interest" description="Disordered" evidence="2">
    <location>
        <begin position="262"/>
        <end position="289"/>
    </location>
</feature>
<dbReference type="Proteomes" id="UP001273209">
    <property type="component" value="Unassembled WGS sequence"/>
</dbReference>
<dbReference type="InterPro" id="IPR001138">
    <property type="entry name" value="Zn2Cys6_DnaBD"/>
</dbReference>
<dbReference type="GO" id="GO:0008270">
    <property type="term" value="F:zinc ion binding"/>
    <property type="evidence" value="ECO:0007669"/>
    <property type="project" value="InterPro"/>
</dbReference>
<feature type="region of interest" description="Disordered" evidence="2">
    <location>
        <begin position="637"/>
        <end position="794"/>
    </location>
</feature>
<feature type="compositionally biased region" description="Low complexity" evidence="2">
    <location>
        <begin position="727"/>
        <end position="751"/>
    </location>
</feature>
<dbReference type="PANTHER" id="PTHR35392:SF1">
    <property type="entry name" value="ZN(II)2CYS6 TRANSCRIPTION FACTOR (EUROFUNG)"/>
    <property type="match status" value="1"/>
</dbReference>
<organism evidence="3 4">
    <name type="scientific">Trichoderma aggressivum f. europaeum</name>
    <dbReference type="NCBI Taxonomy" id="173218"/>
    <lineage>
        <taxon>Eukaryota</taxon>
        <taxon>Fungi</taxon>
        <taxon>Dikarya</taxon>
        <taxon>Ascomycota</taxon>
        <taxon>Pezizomycotina</taxon>
        <taxon>Sordariomycetes</taxon>
        <taxon>Hypocreomycetidae</taxon>
        <taxon>Hypocreales</taxon>
        <taxon>Hypocreaceae</taxon>
        <taxon>Trichoderma</taxon>
    </lineage>
</organism>
<dbReference type="EMBL" id="JAWRVG010000007">
    <property type="protein sequence ID" value="KAK4081061.1"/>
    <property type="molecule type" value="Genomic_DNA"/>
</dbReference>
<dbReference type="GO" id="GO:0000981">
    <property type="term" value="F:DNA-binding transcription factor activity, RNA polymerase II-specific"/>
    <property type="evidence" value="ECO:0007669"/>
    <property type="project" value="InterPro"/>
</dbReference>
<sequence>MTAHHSYAQLDGQCISGGDGQRVIGWHVYEGGAPGTLGTDGAANQGRKPPPESRERRSFLISQAVFRLTHGGRYYWILTKTIHAAHHDQHDDSLLVLVSSKDPSDPFSPAVSRPDAPPAPIRAGSALRHCARRGRSEAEQQMAPLSLGRGQVILSRRRHSALFGSDWALGSAPWPCSALSPFCGSLGPSLWPSLDRRPAAPTPVQLQMCLGGAHWLLVPARGWATELTASSGPRSRCLQIMPTRRPPTPTSIHLLNPIHPSTTLPDCTDHHHGTVTPRPRHPRKEKERPVAPYPAGLQQTVSFLFAPRTLPSSSFFPSLPAVILIIPQRTERATCQHHERAVSSAQPSYNTPFARIQAERLTVPLLFSPRMTLDYNVNGGGDALLDLTFEQHQRDRAAAYSYSTTTTAHSSPGPASNLVTGSWSLPIDMNANAHNSPPGARGSSPEEFHPNSPLSHMSSPHSQHSPLQHSPYQQHTNPLTDWALHHHQQQAASAAQHQTLPAHDLTHYIQESTLLNFNAFPGYHPLEYLPATTQAALQTHLLESPFSSMPALDDNAHAMHWGGAGMGNWQDFQNTLQLEGLPTVGSNSPTGTYLEVLSLPSSSSGDGWAMVDWGHPGHELFQPAPSAAIFNPSQTLHLRTNSDSSDGGNSVEVGSFEEIPPFPSPFSPDSDGQADNHNGHRNCYSADGHHHSHDNGHSHSHSHSHNHSPTTVAAPVPIKGESSTRHSPGSGAGSVSPSSSSTTSRRSAGAGIRKSPIAKTPKTVVRRISNGKKDGSTEKKVGRRKGPLLPEQRKQASEIRKLRACLRCKFLKKTCDKGEPCAGCQPSHARLWQVPCTRIDIKDIGYFMKDWKADYERHMDRGVSVYNVKGFAQKETLMWITHGYGFALPVMVREVYVADDSCFSVEWVESYVTTNDTIDFETRTEKLDVGAEGIRIDALSEYLDKHIEGPFEDFIDDHFEGTPFITEILKTAHRYYVKEKMPVIRKALKLVLAYNLTMHITMVESQGSEMPLDGQIDDEDSKYYGRTVAPVMINFQIKCALADMWRELQKDILEELSALYSGVYSGEKMKNWPTIFLLASILLAVWEEMQFDCHYRVPDPVAVNKFCNDMETTPVGVIVGLFHAISQKLPAFTDWDTREHGHLLHNNVAVCDAMTEVRQHVIKHEAYLRTRREAKFDRYDFDSLSNKFLSKLVIRAN</sequence>
<feature type="compositionally biased region" description="Low complexity" evidence="2">
    <location>
        <begin position="400"/>
        <end position="411"/>
    </location>
</feature>
<keyword evidence="4" id="KW-1185">Reference proteome</keyword>
<gene>
    <name evidence="3" type="ORF">Triagg1_2593</name>
</gene>
<proteinExistence type="predicted"/>
<keyword evidence="1" id="KW-0539">Nucleus</keyword>
<dbReference type="AlphaFoldDB" id="A0AAE1M139"/>
<protein>
    <recommendedName>
        <fullName evidence="5">C6 finger domain-containing protein</fullName>
    </recommendedName>
</protein>
<dbReference type="GeneID" id="87916696"/>
<feature type="region of interest" description="Disordered" evidence="2">
    <location>
        <begin position="35"/>
        <end position="56"/>
    </location>
</feature>
<feature type="compositionally biased region" description="Polar residues" evidence="2">
    <location>
        <begin position="413"/>
        <end position="423"/>
    </location>
</feature>
<feature type="compositionally biased region" description="Polar residues" evidence="2">
    <location>
        <begin position="637"/>
        <end position="648"/>
    </location>
</feature>
<dbReference type="InterPro" id="IPR052973">
    <property type="entry name" value="Fungal_sec-metab_reg_TF"/>
</dbReference>
<evidence type="ECO:0000256" key="1">
    <source>
        <dbReference type="ARBA" id="ARBA00023242"/>
    </source>
</evidence>